<dbReference type="Proteomes" id="UP000279600">
    <property type="component" value="Chromosome"/>
</dbReference>
<keyword evidence="2" id="KW-1185">Reference proteome</keyword>
<gene>
    <name evidence="1" type="ORF">EJ995_03640</name>
</gene>
<proteinExistence type="predicted"/>
<evidence type="ECO:0000313" key="1">
    <source>
        <dbReference type="EMBL" id="AZQ43371.1"/>
    </source>
</evidence>
<dbReference type="InterPro" id="IPR047690">
    <property type="entry name" value="IPExxxVDY_fam"/>
</dbReference>
<dbReference type="EMBL" id="CP034549">
    <property type="protein sequence ID" value="AZQ43371.1"/>
    <property type="molecule type" value="Genomic_DNA"/>
</dbReference>
<dbReference type="OrthoDB" id="676614at2"/>
<dbReference type="AlphaFoldDB" id="A0A3S9MVY3"/>
<organism evidence="1 2">
    <name type="scientific">Nonlabens ponticola</name>
    <dbReference type="NCBI Taxonomy" id="2496866"/>
    <lineage>
        <taxon>Bacteria</taxon>
        <taxon>Pseudomonadati</taxon>
        <taxon>Bacteroidota</taxon>
        <taxon>Flavobacteriia</taxon>
        <taxon>Flavobacteriales</taxon>
        <taxon>Flavobacteriaceae</taxon>
        <taxon>Nonlabens</taxon>
    </lineage>
</organism>
<name>A0A3S9MVY3_9FLAO</name>
<protein>
    <submittedName>
        <fullName evidence="1">IPExxxVDY family protein</fullName>
    </submittedName>
</protein>
<accession>A0A3S9MVY3</accession>
<evidence type="ECO:0000313" key="2">
    <source>
        <dbReference type="Proteomes" id="UP000279600"/>
    </source>
</evidence>
<sequence length="162" mass="19301">MTTYKLADWTIEEDEFILIGIHSTIESYRMAYMINRYLTMNFSREERDQDVNFKDYIASFPVYKFQDQEHHVDHYLVPNMTRASVKAIVSTGSLFDNEQTTEVKTTLIREYRNVDYLLKIEKDPEEYPVKNILNRLIEIPQVISVYQLDTMSIKNADHLIFE</sequence>
<dbReference type="NCBIfam" id="NF033205">
    <property type="entry name" value="IPExxxVDY"/>
    <property type="match status" value="1"/>
</dbReference>
<dbReference type="KEGG" id="noj:EJ995_03640"/>
<reference evidence="1 2" key="1">
    <citation type="submission" date="2018-12" db="EMBL/GenBank/DDBJ databases">
        <title>Complete genome of Nonlabens sp. MJ115.</title>
        <authorList>
            <person name="Choi H.S."/>
            <person name="Jung J."/>
        </authorList>
    </citation>
    <scope>NUCLEOTIDE SEQUENCE [LARGE SCALE GENOMIC DNA]</scope>
    <source>
        <strain evidence="1 2">MJ115</strain>
    </source>
</reference>
<dbReference type="RefSeq" id="WP_126445713.1">
    <property type="nucleotide sequence ID" value="NZ_CP034549.1"/>
</dbReference>